<comment type="caution">
    <text evidence="3">The sequence shown here is derived from an EMBL/GenBank/DDBJ whole genome shotgun (WGS) entry which is preliminary data.</text>
</comment>
<dbReference type="Gene3D" id="3.30.230.10">
    <property type="match status" value="1"/>
</dbReference>
<keyword evidence="4" id="KW-1185">Reference proteome</keyword>
<protein>
    <recommendedName>
        <fullName evidence="5">Galactokinase N-terminal domain-containing protein</fullName>
    </recommendedName>
</protein>
<dbReference type="PANTHER" id="PTHR10457">
    <property type="entry name" value="MEVALONATE KINASE/GALACTOKINASE"/>
    <property type="match status" value="1"/>
</dbReference>
<sequence>MVPWMSEYFTILLQLAGIKKIVSEASGRDVQDIRVVISPYRICPLGAHIDHQGGTVSAMTINKGILLGFVPSGDTQVVLHSGQFKGEVRFRSEKRDTGSICHIAFKLRLSDLHELQEWSLCGLVITFSCNNLSPDSVGLKQALTNNPGYNRQVAECQEAARFLLHNLGSDELEPLLCNEAYQAYKD</sequence>
<gene>
    <name evidence="3" type="ORF">SLEP1_g13055</name>
</gene>
<dbReference type="GO" id="GO:0005524">
    <property type="term" value="F:ATP binding"/>
    <property type="evidence" value="ECO:0007669"/>
    <property type="project" value="UniProtKB-KW"/>
</dbReference>
<reference evidence="3 4" key="1">
    <citation type="journal article" date="2021" name="Commun. Biol.">
        <title>The genome of Shorea leprosula (Dipterocarpaceae) highlights the ecological relevance of drought in aseasonal tropical rainforests.</title>
        <authorList>
            <person name="Ng K.K.S."/>
            <person name="Kobayashi M.J."/>
            <person name="Fawcett J.A."/>
            <person name="Hatakeyama M."/>
            <person name="Paape T."/>
            <person name="Ng C.H."/>
            <person name="Ang C.C."/>
            <person name="Tnah L.H."/>
            <person name="Lee C.T."/>
            <person name="Nishiyama T."/>
            <person name="Sese J."/>
            <person name="O'Brien M.J."/>
            <person name="Copetti D."/>
            <person name="Mohd Noor M.I."/>
            <person name="Ong R.C."/>
            <person name="Putra M."/>
            <person name="Sireger I.Z."/>
            <person name="Indrioko S."/>
            <person name="Kosugi Y."/>
            <person name="Izuno A."/>
            <person name="Isagi Y."/>
            <person name="Lee S.L."/>
            <person name="Shimizu K.K."/>
        </authorList>
    </citation>
    <scope>NUCLEOTIDE SEQUENCE [LARGE SCALE GENOMIC DNA]</scope>
    <source>
        <strain evidence="3">214</strain>
    </source>
</reference>
<proteinExistence type="predicted"/>
<dbReference type="InterPro" id="IPR014721">
    <property type="entry name" value="Ribsml_uS5_D2-typ_fold_subgr"/>
</dbReference>
<keyword evidence="2" id="KW-0067">ATP-binding</keyword>
<dbReference type="InterPro" id="IPR020568">
    <property type="entry name" value="Ribosomal_Su5_D2-typ_SF"/>
</dbReference>
<dbReference type="GO" id="GO:0005829">
    <property type="term" value="C:cytosol"/>
    <property type="evidence" value="ECO:0007669"/>
    <property type="project" value="TreeGrafter"/>
</dbReference>
<organism evidence="3 4">
    <name type="scientific">Rubroshorea leprosula</name>
    <dbReference type="NCBI Taxonomy" id="152421"/>
    <lineage>
        <taxon>Eukaryota</taxon>
        <taxon>Viridiplantae</taxon>
        <taxon>Streptophyta</taxon>
        <taxon>Embryophyta</taxon>
        <taxon>Tracheophyta</taxon>
        <taxon>Spermatophyta</taxon>
        <taxon>Magnoliopsida</taxon>
        <taxon>eudicotyledons</taxon>
        <taxon>Gunneridae</taxon>
        <taxon>Pentapetalae</taxon>
        <taxon>rosids</taxon>
        <taxon>malvids</taxon>
        <taxon>Malvales</taxon>
        <taxon>Dipterocarpaceae</taxon>
        <taxon>Rubroshorea</taxon>
    </lineage>
</organism>
<dbReference type="Proteomes" id="UP001054252">
    <property type="component" value="Unassembled WGS sequence"/>
</dbReference>
<dbReference type="GO" id="GO:0006012">
    <property type="term" value="P:galactose metabolic process"/>
    <property type="evidence" value="ECO:0007669"/>
    <property type="project" value="TreeGrafter"/>
</dbReference>
<dbReference type="AlphaFoldDB" id="A0AAV5IKG6"/>
<keyword evidence="1" id="KW-0547">Nucleotide-binding</keyword>
<evidence type="ECO:0000256" key="2">
    <source>
        <dbReference type="ARBA" id="ARBA00022840"/>
    </source>
</evidence>
<dbReference type="EMBL" id="BPVZ01000015">
    <property type="protein sequence ID" value="GKV00359.1"/>
    <property type="molecule type" value="Genomic_DNA"/>
</dbReference>
<evidence type="ECO:0000256" key="1">
    <source>
        <dbReference type="ARBA" id="ARBA00022741"/>
    </source>
</evidence>
<dbReference type="PANTHER" id="PTHR10457:SF6">
    <property type="entry name" value="GALACTURONOKINASE"/>
    <property type="match status" value="1"/>
</dbReference>
<evidence type="ECO:0000313" key="3">
    <source>
        <dbReference type="EMBL" id="GKV00359.1"/>
    </source>
</evidence>
<accession>A0AAV5IKG6</accession>
<dbReference type="GO" id="GO:0047912">
    <property type="term" value="F:galacturonokinase activity"/>
    <property type="evidence" value="ECO:0007669"/>
    <property type="project" value="TreeGrafter"/>
</dbReference>
<evidence type="ECO:0008006" key="5">
    <source>
        <dbReference type="Google" id="ProtNLM"/>
    </source>
</evidence>
<name>A0AAV5IKG6_9ROSI</name>
<dbReference type="SUPFAM" id="SSF54211">
    <property type="entry name" value="Ribosomal protein S5 domain 2-like"/>
    <property type="match status" value="1"/>
</dbReference>
<evidence type="ECO:0000313" key="4">
    <source>
        <dbReference type="Proteomes" id="UP001054252"/>
    </source>
</evidence>